<organism evidence="2 3">
    <name type="scientific">Streptomyces qaidamensis</name>
    <dbReference type="NCBI Taxonomy" id="1783515"/>
    <lineage>
        <taxon>Bacteria</taxon>
        <taxon>Bacillati</taxon>
        <taxon>Actinomycetota</taxon>
        <taxon>Actinomycetes</taxon>
        <taxon>Kitasatosporales</taxon>
        <taxon>Streptomycetaceae</taxon>
        <taxon>Streptomyces</taxon>
        <taxon>Streptomyces aurantiacus group</taxon>
    </lineage>
</organism>
<dbReference type="AlphaFoldDB" id="A0A143CCH6"/>
<feature type="domain" description="Beta-lactamase-related" evidence="1">
    <location>
        <begin position="8"/>
        <end position="327"/>
    </location>
</feature>
<dbReference type="Pfam" id="PF00144">
    <property type="entry name" value="Beta-lactamase"/>
    <property type="match status" value="1"/>
</dbReference>
<evidence type="ECO:0000313" key="3">
    <source>
        <dbReference type="Proteomes" id="UP000076096"/>
    </source>
</evidence>
<dbReference type="KEGG" id="stsi:A4E84_01800"/>
<evidence type="ECO:0000313" key="2">
    <source>
        <dbReference type="EMBL" id="AMW15108.1"/>
    </source>
</evidence>
<dbReference type="InterPro" id="IPR012338">
    <property type="entry name" value="Beta-lactam/transpept-like"/>
</dbReference>
<dbReference type="Proteomes" id="UP000076096">
    <property type="component" value="Chromosome"/>
</dbReference>
<dbReference type="PANTHER" id="PTHR46825">
    <property type="entry name" value="D-ALANYL-D-ALANINE-CARBOXYPEPTIDASE/ENDOPEPTIDASE AMPH"/>
    <property type="match status" value="1"/>
</dbReference>
<protein>
    <submittedName>
        <fullName evidence="2">Penicillin-binding protein</fullName>
    </submittedName>
</protein>
<proteinExistence type="predicted"/>
<accession>A0A143CCH6</accession>
<reference evidence="3" key="1">
    <citation type="submission" date="2016-04" db="EMBL/GenBank/DDBJ databases">
        <authorList>
            <person name="Zhang B."/>
        </authorList>
    </citation>
    <scope>NUCLEOTIDE SEQUENCE [LARGE SCALE GENOMIC DNA]</scope>
    <source>
        <strain evidence="3">S10</strain>
    </source>
</reference>
<name>A0A143CCH6_9ACTN</name>
<dbReference type="Gene3D" id="3.40.710.10">
    <property type="entry name" value="DD-peptidase/beta-lactamase superfamily"/>
    <property type="match status" value="1"/>
</dbReference>
<keyword evidence="3" id="KW-1185">Reference proteome</keyword>
<dbReference type="InterPro" id="IPR050491">
    <property type="entry name" value="AmpC-like"/>
</dbReference>
<evidence type="ECO:0000259" key="1">
    <source>
        <dbReference type="Pfam" id="PF00144"/>
    </source>
</evidence>
<dbReference type="EMBL" id="CP015098">
    <property type="protein sequence ID" value="AMW15108.1"/>
    <property type="molecule type" value="Genomic_DNA"/>
</dbReference>
<gene>
    <name evidence="2" type="ORF">A4E84_01800</name>
</gene>
<dbReference type="SUPFAM" id="SSF56601">
    <property type="entry name" value="beta-lactamase/transpeptidase-like"/>
    <property type="match status" value="1"/>
</dbReference>
<sequence length="347" mass="36520">MLADAVTASDAPDVVFALSRGGRRTVLSGGTAPPPPLPREDLRYEIGSAGKTFTGLLLARLTHAGVLSGGEPATALLDGGRPVGATPVTLAHLITHTSGLPALPAGFLRQGLPAWRTNPYARFPADRVVDAYLRHRQRHRPGTRWRYSNFGVAVLGHALAAATGTPWEDLLTGQVLRPLGLDGTTLRADGSGLDAVGHGKDGETPVPPFDAGGFQAAGAVRATPYDLLAFLEAHLRPGDAPPELAPALRAVRRPVLRRGLTHRHVHTIAWFRHPTDGGPMFFHSGATLGQQAFLGFRPDTGTALAAVCTRRFRAHDPFVATAYALLAEDRPDPPGAGATCRPGAGQP</sequence>
<dbReference type="STRING" id="1783515.A4E84_01800"/>
<dbReference type="PANTHER" id="PTHR46825:SF7">
    <property type="entry name" value="D-ALANYL-D-ALANINE CARBOXYPEPTIDASE"/>
    <property type="match status" value="1"/>
</dbReference>
<dbReference type="InterPro" id="IPR001466">
    <property type="entry name" value="Beta-lactam-related"/>
</dbReference>